<dbReference type="Proteomes" id="UP001254832">
    <property type="component" value="Unassembled WGS sequence"/>
</dbReference>
<name>A0AAP5H470_PAEAM</name>
<accession>A0AAP5H470</accession>
<proteinExistence type="predicted"/>
<feature type="region of interest" description="Disordered" evidence="1">
    <location>
        <begin position="40"/>
        <end position="63"/>
    </location>
</feature>
<evidence type="ECO:0000313" key="2">
    <source>
        <dbReference type="EMBL" id="MDR6723601.1"/>
    </source>
</evidence>
<comment type="caution">
    <text evidence="2">The sequence shown here is derived from an EMBL/GenBank/DDBJ whole genome shotgun (WGS) entry which is preliminary data.</text>
</comment>
<feature type="compositionally biased region" description="Basic and acidic residues" evidence="1">
    <location>
        <begin position="53"/>
        <end position="63"/>
    </location>
</feature>
<protein>
    <submittedName>
        <fullName evidence="2">Uncharacterized protein</fullName>
    </submittedName>
</protein>
<sequence>MHPADRAIGEAAAHFGLPESTLRYDKKRLLPRLTRDEAGIRQPIHLPKASSGLDEHKYPETHC</sequence>
<reference evidence="2" key="1">
    <citation type="submission" date="2023-07" db="EMBL/GenBank/DDBJ databases">
        <title>Sorghum-associated microbial communities from plants grown in Nebraska, USA.</title>
        <authorList>
            <person name="Schachtman D."/>
        </authorList>
    </citation>
    <scope>NUCLEOTIDE SEQUENCE</scope>
    <source>
        <strain evidence="2">BE80</strain>
    </source>
</reference>
<evidence type="ECO:0000313" key="3">
    <source>
        <dbReference type="Proteomes" id="UP001254832"/>
    </source>
</evidence>
<gene>
    <name evidence="2" type="ORF">J2W91_002063</name>
</gene>
<dbReference type="EMBL" id="JAVDTR010000005">
    <property type="protein sequence ID" value="MDR6723601.1"/>
    <property type="molecule type" value="Genomic_DNA"/>
</dbReference>
<evidence type="ECO:0000256" key="1">
    <source>
        <dbReference type="SAM" id="MobiDB-lite"/>
    </source>
</evidence>
<dbReference type="AlphaFoldDB" id="A0AAP5H470"/>
<organism evidence="2 3">
    <name type="scientific">Paenibacillus amylolyticus</name>
    <dbReference type="NCBI Taxonomy" id="1451"/>
    <lineage>
        <taxon>Bacteria</taxon>
        <taxon>Bacillati</taxon>
        <taxon>Bacillota</taxon>
        <taxon>Bacilli</taxon>
        <taxon>Bacillales</taxon>
        <taxon>Paenibacillaceae</taxon>
        <taxon>Paenibacillus</taxon>
    </lineage>
</organism>